<feature type="region of interest" description="Disordered" evidence="1">
    <location>
        <begin position="66"/>
        <end position="287"/>
    </location>
</feature>
<feature type="transmembrane region" description="Helical" evidence="2">
    <location>
        <begin position="20"/>
        <end position="41"/>
    </location>
</feature>
<feature type="compositionally biased region" description="Low complexity" evidence="1">
    <location>
        <begin position="198"/>
        <end position="211"/>
    </location>
</feature>
<dbReference type="EMBL" id="JACHIG010000017">
    <property type="protein sequence ID" value="MBB5035440.1"/>
    <property type="molecule type" value="Genomic_DNA"/>
</dbReference>
<comment type="caution">
    <text evidence="3">The sequence shown here is derived from an EMBL/GenBank/DDBJ whole genome shotgun (WGS) entry which is preliminary data.</text>
</comment>
<feature type="compositionally biased region" description="Pro residues" evidence="1">
    <location>
        <begin position="174"/>
        <end position="184"/>
    </location>
</feature>
<dbReference type="RefSeq" id="WP_184344251.1">
    <property type="nucleotide sequence ID" value="NZ_JACHIG010000017.1"/>
</dbReference>
<dbReference type="Proteomes" id="UP000590740">
    <property type="component" value="Unassembled WGS sequence"/>
</dbReference>
<accession>A0A7W7YFV8</accession>
<evidence type="ECO:0000313" key="4">
    <source>
        <dbReference type="Proteomes" id="UP000590740"/>
    </source>
</evidence>
<evidence type="ECO:0000256" key="1">
    <source>
        <dbReference type="SAM" id="MobiDB-lite"/>
    </source>
</evidence>
<dbReference type="AlphaFoldDB" id="A0A7W7YFV8"/>
<evidence type="ECO:0000256" key="2">
    <source>
        <dbReference type="SAM" id="Phobius"/>
    </source>
</evidence>
<feature type="compositionally biased region" description="Basic and acidic residues" evidence="1">
    <location>
        <begin position="143"/>
        <end position="167"/>
    </location>
</feature>
<organism evidence="3 4">
    <name type="scientific">Prosthecobacter vanneervenii</name>
    <dbReference type="NCBI Taxonomy" id="48466"/>
    <lineage>
        <taxon>Bacteria</taxon>
        <taxon>Pseudomonadati</taxon>
        <taxon>Verrucomicrobiota</taxon>
        <taxon>Verrucomicrobiia</taxon>
        <taxon>Verrucomicrobiales</taxon>
        <taxon>Verrucomicrobiaceae</taxon>
        <taxon>Prosthecobacter</taxon>
    </lineage>
</organism>
<evidence type="ECO:0000313" key="3">
    <source>
        <dbReference type="EMBL" id="MBB5035440.1"/>
    </source>
</evidence>
<gene>
    <name evidence="3" type="ORF">HNQ65_005051</name>
</gene>
<sequence length="438" mass="48785">MTALSQPDNFNNSSNNNLRIAITGTIVVHALLFVLLAWLFAQESAHKLWKQAHQPPKEKEVTLIFPEQLMPPPEPVKPKPPPPPTPPPRKPEVYMRTSQNQEADSAPKNPSFIADRNTKASTRMAPPPDGTEPLPTMNGLKIPTRELADRDHHDGDLKDDARPKSPERSIPMLQPQPPQPPAPEAPRTEMKPQQTASQFQPAKPAPQQIAKAKPDDTPLTKMMEEADKELAKVDKNLLPIEVKKPDAMQKKPDAPPTTDPKAEPAPTPKPEMAQQSPPESMPQKPVPKALPVLDDEVITRTTPNQAPNSFTPFTRRSQTKGTISTRGTEDSVDAEATPKGRYIRQVTGQVEKKWHVYRLLRRDGVTYGSLQVVFFVNKQGKVEDLRIVNDKDSNPILTGFTLQAIRDADIPPMPADVIPSLPMNDQERLKVEYNVLIY</sequence>
<reference evidence="3 4" key="1">
    <citation type="submission" date="2020-08" db="EMBL/GenBank/DDBJ databases">
        <title>Genomic Encyclopedia of Type Strains, Phase IV (KMG-IV): sequencing the most valuable type-strain genomes for metagenomic binning, comparative biology and taxonomic classification.</title>
        <authorList>
            <person name="Goeker M."/>
        </authorList>
    </citation>
    <scope>NUCLEOTIDE SEQUENCE [LARGE SCALE GENOMIC DNA]</scope>
    <source>
        <strain evidence="3 4">DSM 12252</strain>
    </source>
</reference>
<keyword evidence="2" id="KW-1133">Transmembrane helix</keyword>
<feature type="compositionally biased region" description="Pro residues" evidence="1">
    <location>
        <begin position="69"/>
        <end position="88"/>
    </location>
</feature>
<protein>
    <submittedName>
        <fullName evidence="3">Outer membrane biosynthesis protein TonB</fullName>
    </submittedName>
</protein>
<feature type="region of interest" description="Disordered" evidence="1">
    <location>
        <begin position="302"/>
        <end position="334"/>
    </location>
</feature>
<keyword evidence="4" id="KW-1185">Reference proteome</keyword>
<name>A0A7W7YFV8_9BACT</name>
<feature type="compositionally biased region" description="Basic and acidic residues" evidence="1">
    <location>
        <begin position="212"/>
        <end position="253"/>
    </location>
</feature>
<keyword evidence="2" id="KW-0812">Transmembrane</keyword>
<dbReference type="Gene3D" id="3.30.1150.10">
    <property type="match status" value="1"/>
</dbReference>
<feature type="compositionally biased region" description="Polar residues" evidence="1">
    <location>
        <begin position="302"/>
        <end position="326"/>
    </location>
</feature>
<dbReference type="SUPFAM" id="SSF74653">
    <property type="entry name" value="TolA/TonB C-terminal domain"/>
    <property type="match status" value="1"/>
</dbReference>
<feature type="compositionally biased region" description="Pro residues" evidence="1">
    <location>
        <begin position="254"/>
        <end position="269"/>
    </location>
</feature>
<proteinExistence type="predicted"/>
<keyword evidence="2" id="KW-0472">Membrane</keyword>